<sequence length="221" mass="26250">MDSQQQKEYGTLMLQAVYELNKTKDPKTLLSYEVLFKNYGSTFPNLPSQYLIVPEDEMENFKREFGTNEQKKIQNVSEEEQKDIYANIFKLYKPEKSIFQQPKSGISSVYEKYEPIIQNLPDEKYNQLMQAMLDKLEDPKEKYDIISYQNLNEVYNGNISKKIPNGYLFCPDEDIERLSRIYCIGSKKKYKNILRQGEQEKQILNEFKETYPPQQKKQIKV</sequence>
<dbReference type="AlphaFoldDB" id="Q22LW6"/>
<organism evidence="1 2">
    <name type="scientific">Tetrahymena thermophila (strain SB210)</name>
    <dbReference type="NCBI Taxonomy" id="312017"/>
    <lineage>
        <taxon>Eukaryota</taxon>
        <taxon>Sar</taxon>
        <taxon>Alveolata</taxon>
        <taxon>Ciliophora</taxon>
        <taxon>Intramacronucleata</taxon>
        <taxon>Oligohymenophorea</taxon>
        <taxon>Hymenostomatida</taxon>
        <taxon>Tetrahymenina</taxon>
        <taxon>Tetrahymenidae</taxon>
        <taxon>Tetrahymena</taxon>
    </lineage>
</organism>
<dbReference type="RefSeq" id="XP_977254.1">
    <property type="nucleotide sequence ID" value="XM_972161.2"/>
</dbReference>
<dbReference type="InParanoid" id="Q22LW6"/>
<keyword evidence="2" id="KW-1185">Reference proteome</keyword>
<gene>
    <name evidence="1" type="ORF">TTHERM_00041510</name>
</gene>
<protein>
    <submittedName>
        <fullName evidence="1">Uncharacterized protein</fullName>
    </submittedName>
</protein>
<accession>Q22LW6</accession>
<evidence type="ECO:0000313" key="1">
    <source>
        <dbReference type="EMBL" id="EAR86676.1"/>
    </source>
</evidence>
<dbReference type="Proteomes" id="UP000009168">
    <property type="component" value="Unassembled WGS sequence"/>
</dbReference>
<evidence type="ECO:0000313" key="2">
    <source>
        <dbReference type="Proteomes" id="UP000009168"/>
    </source>
</evidence>
<dbReference type="HOGENOM" id="CLU_1252870_0_0_1"/>
<dbReference type="EMBL" id="GG662720">
    <property type="protein sequence ID" value="EAR86676.1"/>
    <property type="molecule type" value="Genomic_DNA"/>
</dbReference>
<dbReference type="GeneID" id="7841460"/>
<name>Q22LW6_TETTS</name>
<reference evidence="2" key="1">
    <citation type="journal article" date="2006" name="PLoS Biol.">
        <title>Macronuclear genome sequence of the ciliate Tetrahymena thermophila, a model eukaryote.</title>
        <authorList>
            <person name="Eisen J.A."/>
            <person name="Coyne R.S."/>
            <person name="Wu M."/>
            <person name="Wu D."/>
            <person name="Thiagarajan M."/>
            <person name="Wortman J.R."/>
            <person name="Badger J.H."/>
            <person name="Ren Q."/>
            <person name="Amedeo P."/>
            <person name="Jones K.M."/>
            <person name="Tallon L.J."/>
            <person name="Delcher A.L."/>
            <person name="Salzberg S.L."/>
            <person name="Silva J.C."/>
            <person name="Haas B.J."/>
            <person name="Majoros W.H."/>
            <person name="Farzad M."/>
            <person name="Carlton J.M."/>
            <person name="Smith R.K. Jr."/>
            <person name="Garg J."/>
            <person name="Pearlman R.E."/>
            <person name="Karrer K.M."/>
            <person name="Sun L."/>
            <person name="Manning G."/>
            <person name="Elde N.C."/>
            <person name="Turkewitz A.P."/>
            <person name="Asai D.J."/>
            <person name="Wilkes D.E."/>
            <person name="Wang Y."/>
            <person name="Cai H."/>
            <person name="Collins K."/>
            <person name="Stewart B.A."/>
            <person name="Lee S.R."/>
            <person name="Wilamowska K."/>
            <person name="Weinberg Z."/>
            <person name="Ruzzo W.L."/>
            <person name="Wloga D."/>
            <person name="Gaertig J."/>
            <person name="Frankel J."/>
            <person name="Tsao C.-C."/>
            <person name="Gorovsky M.A."/>
            <person name="Keeling P.J."/>
            <person name="Waller R.F."/>
            <person name="Patron N.J."/>
            <person name="Cherry J.M."/>
            <person name="Stover N.A."/>
            <person name="Krieger C.J."/>
            <person name="del Toro C."/>
            <person name="Ryder H.F."/>
            <person name="Williamson S.C."/>
            <person name="Barbeau R.A."/>
            <person name="Hamilton E.P."/>
            <person name="Orias E."/>
        </authorList>
    </citation>
    <scope>NUCLEOTIDE SEQUENCE [LARGE SCALE GENOMIC DNA]</scope>
    <source>
        <strain evidence="2">SB210</strain>
    </source>
</reference>
<proteinExistence type="predicted"/>
<dbReference type="KEGG" id="tet:TTHERM_00041510"/>